<name>A0A179SGI3_9HYPH</name>
<organism evidence="2 3">
    <name type="scientific">Methylobacterium platani</name>
    <dbReference type="NCBI Taxonomy" id="427683"/>
    <lineage>
        <taxon>Bacteria</taxon>
        <taxon>Pseudomonadati</taxon>
        <taxon>Pseudomonadota</taxon>
        <taxon>Alphaproteobacteria</taxon>
        <taxon>Hyphomicrobiales</taxon>
        <taxon>Methylobacteriaceae</taxon>
        <taxon>Methylobacterium</taxon>
    </lineage>
</organism>
<evidence type="ECO:0000313" key="2">
    <source>
        <dbReference type="EMBL" id="OAS26978.1"/>
    </source>
</evidence>
<dbReference type="Proteomes" id="UP000078316">
    <property type="component" value="Unassembled WGS sequence"/>
</dbReference>
<dbReference type="RefSeq" id="WP_064503771.1">
    <property type="nucleotide sequence ID" value="NZ_LWHQ01000007.1"/>
</dbReference>
<protein>
    <submittedName>
        <fullName evidence="2">Uncharacterized protein</fullName>
    </submittedName>
</protein>
<proteinExistence type="predicted"/>
<comment type="caution">
    <text evidence="2">The sequence shown here is derived from an EMBL/GenBank/DDBJ whole genome shotgun (WGS) entry which is preliminary data.</text>
</comment>
<accession>A0A179SGI3</accession>
<evidence type="ECO:0000313" key="3">
    <source>
        <dbReference type="Proteomes" id="UP000078316"/>
    </source>
</evidence>
<dbReference type="EMBL" id="LWHQ01000007">
    <property type="protein sequence ID" value="OAS26978.1"/>
    <property type="molecule type" value="Genomic_DNA"/>
</dbReference>
<feature type="region of interest" description="Disordered" evidence="1">
    <location>
        <begin position="88"/>
        <end position="110"/>
    </location>
</feature>
<reference evidence="2 3" key="1">
    <citation type="submission" date="2016-04" db="EMBL/GenBank/DDBJ databases">
        <authorList>
            <person name="Evans L.H."/>
            <person name="Alamgir A."/>
            <person name="Owens N."/>
            <person name="Weber N.D."/>
            <person name="Virtaneva K."/>
            <person name="Barbian K."/>
            <person name="Babar A."/>
            <person name="Rosenke K."/>
        </authorList>
    </citation>
    <scope>NUCLEOTIDE SEQUENCE [LARGE SCALE GENOMIC DNA]</scope>
    <source>
        <strain evidence="2 3">PMB02</strain>
    </source>
</reference>
<sequence>MSAAITLAPILVDTGSTDSEGRLAYRDGRLIGVLTLLDPELHGELGVGRHWFLEAGFGRVAGEPRPPTFPTLDAARLWLDGRTAPVTPHCAAGGHSPSAGWSGTGPAPRR</sequence>
<gene>
    <name evidence="2" type="ORF">A5481_03160</name>
</gene>
<dbReference type="AlphaFoldDB" id="A0A179SGI3"/>
<evidence type="ECO:0000256" key="1">
    <source>
        <dbReference type="SAM" id="MobiDB-lite"/>
    </source>
</evidence>